<evidence type="ECO:0000313" key="4">
    <source>
        <dbReference type="Proteomes" id="UP000218899"/>
    </source>
</evidence>
<organism evidence="3 4">
    <name type="scientific">Sulfurifustis variabilis</name>
    <dbReference type="NCBI Taxonomy" id="1675686"/>
    <lineage>
        <taxon>Bacteria</taxon>
        <taxon>Pseudomonadati</taxon>
        <taxon>Pseudomonadota</taxon>
        <taxon>Gammaproteobacteria</taxon>
        <taxon>Acidiferrobacterales</taxon>
        <taxon>Acidiferrobacteraceae</taxon>
        <taxon>Sulfurifustis</taxon>
    </lineage>
</organism>
<dbReference type="Pfam" id="PF00582">
    <property type="entry name" value="Usp"/>
    <property type="match status" value="2"/>
</dbReference>
<dbReference type="RefSeq" id="WP_096462088.1">
    <property type="nucleotide sequence ID" value="NZ_AP014936.1"/>
</dbReference>
<dbReference type="AlphaFoldDB" id="A0A1C7AEV9"/>
<dbReference type="InterPro" id="IPR014729">
    <property type="entry name" value="Rossmann-like_a/b/a_fold"/>
</dbReference>
<dbReference type="PRINTS" id="PR01438">
    <property type="entry name" value="UNVRSLSTRESS"/>
</dbReference>
<keyword evidence="4" id="KW-1185">Reference proteome</keyword>
<gene>
    <name evidence="3" type="ORF">SVA_3168</name>
</gene>
<dbReference type="SUPFAM" id="SSF52402">
    <property type="entry name" value="Adenine nucleotide alpha hydrolases-like"/>
    <property type="match status" value="2"/>
</dbReference>
<dbReference type="PANTHER" id="PTHR46268:SF6">
    <property type="entry name" value="UNIVERSAL STRESS PROTEIN UP12"/>
    <property type="match status" value="1"/>
</dbReference>
<dbReference type="KEGG" id="sva:SVA_3168"/>
<reference evidence="3 4" key="1">
    <citation type="submission" date="2015-08" db="EMBL/GenBank/DDBJ databases">
        <title>Complete genome sequence of Sulfurifustis variabilis.</title>
        <authorList>
            <person name="Miura A."/>
            <person name="Kojima H."/>
            <person name="Fukui M."/>
        </authorList>
    </citation>
    <scope>NUCLEOTIDE SEQUENCE [LARGE SCALE GENOMIC DNA]</scope>
    <source>
        <strain evidence="4">skN76</strain>
    </source>
</reference>
<sequence>MTLVSDILVPLDGSREALKGLGVATWLGARLGARVHVLNAGEPLPEGQALARLGVPEPYRPRVEVHQTRGAAADTILAAAEGYRAGLVVMTARGESAAAGTADAAQIVGHVTREVIERSRAPVLVLPPVYEEALPWRSALVPLSGEARTDESLTLALHLAHALNVRVAIAHVADTEGGEAGGRYADELHHEFAQSLNELVARACPLCSAEERSRIEAFHLAQGDIAEEIERLIGRVNASVLVVGWHGDFMVGHAQVLKMLIRRIRCPLLLVKPQPREPFRLKVGEAFG</sequence>
<dbReference type="InterPro" id="IPR006016">
    <property type="entry name" value="UspA"/>
</dbReference>
<dbReference type="Gene3D" id="3.40.50.12370">
    <property type="match status" value="1"/>
</dbReference>
<evidence type="ECO:0000259" key="2">
    <source>
        <dbReference type="Pfam" id="PF00582"/>
    </source>
</evidence>
<feature type="domain" description="UspA" evidence="2">
    <location>
        <begin position="137"/>
        <end position="272"/>
    </location>
</feature>
<name>A0A1C7AEV9_9GAMM</name>
<evidence type="ECO:0000313" key="3">
    <source>
        <dbReference type="EMBL" id="BAU49716.1"/>
    </source>
</evidence>
<dbReference type="Proteomes" id="UP000218899">
    <property type="component" value="Chromosome"/>
</dbReference>
<dbReference type="Gene3D" id="3.40.50.620">
    <property type="entry name" value="HUPs"/>
    <property type="match status" value="1"/>
</dbReference>
<protein>
    <submittedName>
        <fullName evidence="3">Universal stress protein</fullName>
    </submittedName>
</protein>
<comment type="similarity">
    <text evidence="1">Belongs to the universal stress protein A family.</text>
</comment>
<feature type="domain" description="UspA" evidence="2">
    <location>
        <begin position="57"/>
        <end position="127"/>
    </location>
</feature>
<dbReference type="InterPro" id="IPR006015">
    <property type="entry name" value="Universal_stress_UspA"/>
</dbReference>
<accession>A0A1C7AEV9</accession>
<dbReference type="PANTHER" id="PTHR46268">
    <property type="entry name" value="STRESS RESPONSE PROTEIN NHAX"/>
    <property type="match status" value="1"/>
</dbReference>
<dbReference type="OrthoDB" id="9792500at2"/>
<dbReference type="EMBL" id="AP014936">
    <property type="protein sequence ID" value="BAU49716.1"/>
    <property type="molecule type" value="Genomic_DNA"/>
</dbReference>
<dbReference type="CDD" id="cd00293">
    <property type="entry name" value="USP-like"/>
    <property type="match status" value="2"/>
</dbReference>
<proteinExistence type="inferred from homology"/>
<evidence type="ECO:0000256" key="1">
    <source>
        <dbReference type="ARBA" id="ARBA00008791"/>
    </source>
</evidence>